<feature type="signal peptide" evidence="2">
    <location>
        <begin position="1"/>
        <end position="23"/>
    </location>
</feature>
<keyword evidence="1" id="KW-0472">Membrane</keyword>
<dbReference type="KEGG" id="agv:OJF2_51800"/>
<evidence type="ECO:0000313" key="4">
    <source>
        <dbReference type="Proteomes" id="UP000324233"/>
    </source>
</evidence>
<proteinExistence type="predicted"/>
<sequence precursor="true">MIPRFARLLTIGICLFAATSARADVASKIAQETAEFVLKKFGKKAITEGTESLAKRIASSAARHGDDVFKAVRRVGPGALSLADDAGEQAPKVLRLLSKHGDDAAVWVARRPKALKLLSQHGDEAAEVLIKHKGLAEPVLEKLGAPAVNALSAVAPQGGRRLAMLAESGELAAIGRTPELLEVISRHGDAAMNFIWRNKGPLAVGTTLTAFLAKPEAFIDGTNQLIGTVGENAVKPIAEAAGTAISCLVWAVVALVVGVPAAGIYLAVRNPKLAAELTKAAVSRGVNARS</sequence>
<evidence type="ECO:0000256" key="1">
    <source>
        <dbReference type="SAM" id="Phobius"/>
    </source>
</evidence>
<protein>
    <submittedName>
        <fullName evidence="3">Uncharacterized protein</fullName>
    </submittedName>
</protein>
<keyword evidence="1" id="KW-0812">Transmembrane</keyword>
<dbReference type="OrthoDB" id="279119at2"/>
<gene>
    <name evidence="3" type="ORF">OJF2_51800</name>
</gene>
<keyword evidence="4" id="KW-1185">Reference proteome</keyword>
<feature type="chain" id="PRO_5022695097" evidence="2">
    <location>
        <begin position="24"/>
        <end position="290"/>
    </location>
</feature>
<name>A0A5B9W7D8_9BACT</name>
<dbReference type="RefSeq" id="WP_148596265.1">
    <property type="nucleotide sequence ID" value="NZ_CP042997.1"/>
</dbReference>
<dbReference type="AlphaFoldDB" id="A0A5B9W7D8"/>
<dbReference type="EMBL" id="CP042997">
    <property type="protein sequence ID" value="QEH36596.1"/>
    <property type="molecule type" value="Genomic_DNA"/>
</dbReference>
<accession>A0A5B9W7D8</accession>
<keyword evidence="2" id="KW-0732">Signal</keyword>
<evidence type="ECO:0000256" key="2">
    <source>
        <dbReference type="SAM" id="SignalP"/>
    </source>
</evidence>
<evidence type="ECO:0000313" key="3">
    <source>
        <dbReference type="EMBL" id="QEH36596.1"/>
    </source>
</evidence>
<keyword evidence="1" id="KW-1133">Transmembrane helix</keyword>
<feature type="transmembrane region" description="Helical" evidence="1">
    <location>
        <begin position="248"/>
        <end position="268"/>
    </location>
</feature>
<organism evidence="3 4">
    <name type="scientific">Aquisphaera giovannonii</name>
    <dbReference type="NCBI Taxonomy" id="406548"/>
    <lineage>
        <taxon>Bacteria</taxon>
        <taxon>Pseudomonadati</taxon>
        <taxon>Planctomycetota</taxon>
        <taxon>Planctomycetia</taxon>
        <taxon>Isosphaerales</taxon>
        <taxon>Isosphaeraceae</taxon>
        <taxon>Aquisphaera</taxon>
    </lineage>
</organism>
<dbReference type="Proteomes" id="UP000324233">
    <property type="component" value="Chromosome"/>
</dbReference>
<reference evidence="3 4" key="1">
    <citation type="submission" date="2019-08" db="EMBL/GenBank/DDBJ databases">
        <title>Deep-cultivation of Planctomycetes and their phenomic and genomic characterization uncovers novel biology.</title>
        <authorList>
            <person name="Wiegand S."/>
            <person name="Jogler M."/>
            <person name="Boedeker C."/>
            <person name="Pinto D."/>
            <person name="Vollmers J."/>
            <person name="Rivas-Marin E."/>
            <person name="Kohn T."/>
            <person name="Peeters S.H."/>
            <person name="Heuer A."/>
            <person name="Rast P."/>
            <person name="Oberbeckmann S."/>
            <person name="Bunk B."/>
            <person name="Jeske O."/>
            <person name="Meyerdierks A."/>
            <person name="Storesund J.E."/>
            <person name="Kallscheuer N."/>
            <person name="Luecker S."/>
            <person name="Lage O.M."/>
            <person name="Pohl T."/>
            <person name="Merkel B.J."/>
            <person name="Hornburger P."/>
            <person name="Mueller R.-W."/>
            <person name="Bruemmer F."/>
            <person name="Labrenz M."/>
            <person name="Spormann A.M."/>
            <person name="Op den Camp H."/>
            <person name="Overmann J."/>
            <person name="Amann R."/>
            <person name="Jetten M.S.M."/>
            <person name="Mascher T."/>
            <person name="Medema M.H."/>
            <person name="Devos D.P."/>
            <person name="Kaster A.-K."/>
            <person name="Ovreas L."/>
            <person name="Rohde M."/>
            <person name="Galperin M.Y."/>
            <person name="Jogler C."/>
        </authorList>
    </citation>
    <scope>NUCLEOTIDE SEQUENCE [LARGE SCALE GENOMIC DNA]</scope>
    <source>
        <strain evidence="3 4">OJF2</strain>
    </source>
</reference>